<evidence type="ECO:0000256" key="1">
    <source>
        <dbReference type="ARBA" id="ARBA00022553"/>
    </source>
</evidence>
<gene>
    <name evidence="10" type="ORF">J2Z77_000304</name>
</gene>
<sequence length="257" mass="27677">MHALLVEDDDRMAQALGTALAQRGHTVRRVGRALDALRHVREAEFVLLDLGLPDLDGLELLRRLRTVCAAPLIVVTARCEERDIVQGLRAGADDYVVKPFRMAELMARIDSVRRRTDPYPDRRPDPAASGARPVHTGDVVVDLAGRTVTVAGDEVRLTRREFDVLAFLAARPDEVHSREEILDRIWGDAFLATSRSLDVHVAGIRAKTGRSGLVRTVRGFGYRLGRPTAPDGEDGSGGGSGGGSGNMDEGGSGGGAR</sequence>
<dbReference type="PROSITE" id="PS50110">
    <property type="entry name" value="RESPONSE_REGULATORY"/>
    <property type="match status" value="1"/>
</dbReference>
<dbReference type="RefSeq" id="WP_189965061.1">
    <property type="nucleotide sequence ID" value="NZ_BMVL01000002.1"/>
</dbReference>
<dbReference type="InterPro" id="IPR011006">
    <property type="entry name" value="CheY-like_superfamily"/>
</dbReference>
<evidence type="ECO:0000313" key="11">
    <source>
        <dbReference type="Proteomes" id="UP001519310"/>
    </source>
</evidence>
<dbReference type="SMART" id="SM00862">
    <property type="entry name" value="Trans_reg_C"/>
    <property type="match status" value="1"/>
</dbReference>
<dbReference type="SMART" id="SM00448">
    <property type="entry name" value="REC"/>
    <property type="match status" value="1"/>
</dbReference>
<keyword evidence="1 5" id="KW-0597">Phosphoprotein</keyword>
<evidence type="ECO:0000256" key="6">
    <source>
        <dbReference type="PROSITE-ProRule" id="PRU01091"/>
    </source>
</evidence>
<name>A0ABS4KY06_STRAV</name>
<feature type="modified residue" description="4-aspartylphosphate" evidence="5">
    <location>
        <position position="49"/>
    </location>
</feature>
<dbReference type="EMBL" id="JAGGLQ010000001">
    <property type="protein sequence ID" value="MBP2034520.1"/>
    <property type="molecule type" value="Genomic_DNA"/>
</dbReference>
<keyword evidence="2" id="KW-0805">Transcription regulation</keyword>
<dbReference type="InterPro" id="IPR036388">
    <property type="entry name" value="WH-like_DNA-bd_sf"/>
</dbReference>
<organism evidence="10 11">
    <name type="scientific">Streptomyces avidinii</name>
    <dbReference type="NCBI Taxonomy" id="1895"/>
    <lineage>
        <taxon>Bacteria</taxon>
        <taxon>Bacillati</taxon>
        <taxon>Actinomycetota</taxon>
        <taxon>Actinomycetes</taxon>
        <taxon>Kitasatosporales</taxon>
        <taxon>Streptomycetaceae</taxon>
        <taxon>Streptomyces</taxon>
    </lineage>
</organism>
<dbReference type="PANTHER" id="PTHR48111:SF4">
    <property type="entry name" value="DNA-BINDING DUAL TRANSCRIPTIONAL REGULATOR OMPR"/>
    <property type="match status" value="1"/>
</dbReference>
<dbReference type="GO" id="GO:0003677">
    <property type="term" value="F:DNA binding"/>
    <property type="evidence" value="ECO:0007669"/>
    <property type="project" value="UniProtKB-KW"/>
</dbReference>
<reference evidence="10 11" key="1">
    <citation type="submission" date="2021-03" db="EMBL/GenBank/DDBJ databases">
        <title>Genomic Encyclopedia of Type Strains, Phase IV (KMG-IV): sequencing the most valuable type-strain genomes for metagenomic binning, comparative biology and taxonomic classification.</title>
        <authorList>
            <person name="Goeker M."/>
        </authorList>
    </citation>
    <scope>NUCLEOTIDE SEQUENCE [LARGE SCALE GENOMIC DNA]</scope>
    <source>
        <strain evidence="10 11">DSM 40526</strain>
    </source>
</reference>
<evidence type="ECO:0000256" key="2">
    <source>
        <dbReference type="ARBA" id="ARBA00023015"/>
    </source>
</evidence>
<feature type="DNA-binding region" description="OmpR/PhoB-type" evidence="6">
    <location>
        <begin position="131"/>
        <end position="226"/>
    </location>
</feature>
<evidence type="ECO:0000259" key="9">
    <source>
        <dbReference type="PROSITE" id="PS51755"/>
    </source>
</evidence>
<dbReference type="Gene3D" id="3.40.50.2300">
    <property type="match status" value="1"/>
</dbReference>
<evidence type="ECO:0000256" key="7">
    <source>
        <dbReference type="SAM" id="MobiDB-lite"/>
    </source>
</evidence>
<comment type="caution">
    <text evidence="10">The sequence shown here is derived from an EMBL/GenBank/DDBJ whole genome shotgun (WGS) entry which is preliminary data.</text>
</comment>
<keyword evidence="3 6" id="KW-0238">DNA-binding</keyword>
<feature type="domain" description="OmpR/PhoB-type" evidence="9">
    <location>
        <begin position="131"/>
        <end position="226"/>
    </location>
</feature>
<dbReference type="Gene3D" id="1.10.10.10">
    <property type="entry name" value="Winged helix-like DNA-binding domain superfamily/Winged helix DNA-binding domain"/>
    <property type="match status" value="1"/>
</dbReference>
<dbReference type="PROSITE" id="PS51755">
    <property type="entry name" value="OMPR_PHOB"/>
    <property type="match status" value="1"/>
</dbReference>
<evidence type="ECO:0000256" key="3">
    <source>
        <dbReference type="ARBA" id="ARBA00023125"/>
    </source>
</evidence>
<feature type="region of interest" description="Disordered" evidence="7">
    <location>
        <begin position="222"/>
        <end position="257"/>
    </location>
</feature>
<dbReference type="Proteomes" id="UP001519310">
    <property type="component" value="Unassembled WGS sequence"/>
</dbReference>
<evidence type="ECO:0000256" key="5">
    <source>
        <dbReference type="PROSITE-ProRule" id="PRU00169"/>
    </source>
</evidence>
<dbReference type="InterPro" id="IPR001867">
    <property type="entry name" value="OmpR/PhoB-type_DNA-bd"/>
</dbReference>
<evidence type="ECO:0000313" key="10">
    <source>
        <dbReference type="EMBL" id="MBP2034520.1"/>
    </source>
</evidence>
<feature type="compositionally biased region" description="Gly residues" evidence="7">
    <location>
        <begin position="235"/>
        <end position="257"/>
    </location>
</feature>
<dbReference type="Gene3D" id="6.10.250.690">
    <property type="match status" value="1"/>
</dbReference>
<keyword evidence="4" id="KW-0804">Transcription</keyword>
<dbReference type="InterPro" id="IPR001789">
    <property type="entry name" value="Sig_transdc_resp-reg_receiver"/>
</dbReference>
<dbReference type="SUPFAM" id="SSF52172">
    <property type="entry name" value="CheY-like"/>
    <property type="match status" value="1"/>
</dbReference>
<proteinExistence type="predicted"/>
<evidence type="ECO:0000259" key="8">
    <source>
        <dbReference type="PROSITE" id="PS50110"/>
    </source>
</evidence>
<feature type="compositionally biased region" description="Basic and acidic residues" evidence="7">
    <location>
        <begin position="114"/>
        <end position="125"/>
    </location>
</feature>
<dbReference type="InterPro" id="IPR039420">
    <property type="entry name" value="WalR-like"/>
</dbReference>
<evidence type="ECO:0000256" key="4">
    <source>
        <dbReference type="ARBA" id="ARBA00023163"/>
    </source>
</evidence>
<protein>
    <submittedName>
        <fullName evidence="10">DNA-binding response OmpR family regulator</fullName>
    </submittedName>
</protein>
<accession>A0ABS4KY06</accession>
<dbReference type="Pfam" id="PF00072">
    <property type="entry name" value="Response_reg"/>
    <property type="match status" value="1"/>
</dbReference>
<dbReference type="Pfam" id="PF00486">
    <property type="entry name" value="Trans_reg_C"/>
    <property type="match status" value="1"/>
</dbReference>
<keyword evidence="11" id="KW-1185">Reference proteome</keyword>
<dbReference type="CDD" id="cd00383">
    <property type="entry name" value="trans_reg_C"/>
    <property type="match status" value="1"/>
</dbReference>
<feature type="region of interest" description="Disordered" evidence="7">
    <location>
        <begin position="114"/>
        <end position="133"/>
    </location>
</feature>
<dbReference type="PANTHER" id="PTHR48111">
    <property type="entry name" value="REGULATOR OF RPOS"/>
    <property type="match status" value="1"/>
</dbReference>
<feature type="domain" description="Response regulatory" evidence="8">
    <location>
        <begin position="2"/>
        <end position="113"/>
    </location>
</feature>